<gene>
    <name evidence="1" type="ORF">A2U01_0013005</name>
</gene>
<name>A0A392MXN9_9FABA</name>
<accession>A0A392MXN9</accession>
<sequence>MSDPSRPSTAFLLAGYPTVCFDQHVMWLPCSPSHTTTLFNPGLPVCHRSMQLTRMEGFIFKSM</sequence>
<feature type="non-terminal residue" evidence="1">
    <location>
        <position position="63"/>
    </location>
</feature>
<dbReference type="Proteomes" id="UP000265520">
    <property type="component" value="Unassembled WGS sequence"/>
</dbReference>
<comment type="caution">
    <text evidence="1">The sequence shown here is derived from an EMBL/GenBank/DDBJ whole genome shotgun (WGS) entry which is preliminary data.</text>
</comment>
<evidence type="ECO:0000313" key="1">
    <source>
        <dbReference type="EMBL" id="MCH92073.1"/>
    </source>
</evidence>
<protein>
    <submittedName>
        <fullName evidence="1">Uncharacterized protein</fullName>
    </submittedName>
</protein>
<dbReference type="EMBL" id="LXQA010021837">
    <property type="protein sequence ID" value="MCH92073.1"/>
    <property type="molecule type" value="Genomic_DNA"/>
</dbReference>
<keyword evidence="2" id="KW-1185">Reference proteome</keyword>
<evidence type="ECO:0000313" key="2">
    <source>
        <dbReference type="Proteomes" id="UP000265520"/>
    </source>
</evidence>
<dbReference type="AlphaFoldDB" id="A0A392MXN9"/>
<reference evidence="1 2" key="1">
    <citation type="journal article" date="2018" name="Front. Plant Sci.">
        <title>Red Clover (Trifolium pratense) and Zigzag Clover (T. medium) - A Picture of Genomic Similarities and Differences.</title>
        <authorList>
            <person name="Dluhosova J."/>
            <person name="Istvanek J."/>
            <person name="Nedelnik J."/>
            <person name="Repkova J."/>
        </authorList>
    </citation>
    <scope>NUCLEOTIDE SEQUENCE [LARGE SCALE GENOMIC DNA]</scope>
    <source>
        <strain evidence="2">cv. 10/8</strain>
        <tissue evidence="1">Leaf</tissue>
    </source>
</reference>
<proteinExistence type="predicted"/>
<organism evidence="1 2">
    <name type="scientific">Trifolium medium</name>
    <dbReference type="NCBI Taxonomy" id="97028"/>
    <lineage>
        <taxon>Eukaryota</taxon>
        <taxon>Viridiplantae</taxon>
        <taxon>Streptophyta</taxon>
        <taxon>Embryophyta</taxon>
        <taxon>Tracheophyta</taxon>
        <taxon>Spermatophyta</taxon>
        <taxon>Magnoliopsida</taxon>
        <taxon>eudicotyledons</taxon>
        <taxon>Gunneridae</taxon>
        <taxon>Pentapetalae</taxon>
        <taxon>rosids</taxon>
        <taxon>fabids</taxon>
        <taxon>Fabales</taxon>
        <taxon>Fabaceae</taxon>
        <taxon>Papilionoideae</taxon>
        <taxon>50 kb inversion clade</taxon>
        <taxon>NPAAA clade</taxon>
        <taxon>Hologalegina</taxon>
        <taxon>IRL clade</taxon>
        <taxon>Trifolieae</taxon>
        <taxon>Trifolium</taxon>
    </lineage>
</organism>